<proteinExistence type="predicted"/>
<evidence type="ECO:0008006" key="4">
    <source>
        <dbReference type="Google" id="ProtNLM"/>
    </source>
</evidence>
<dbReference type="OrthoDB" id="213598at2"/>
<evidence type="ECO:0000313" key="3">
    <source>
        <dbReference type="Proteomes" id="UP000317243"/>
    </source>
</evidence>
<dbReference type="RefSeq" id="WP_146508831.1">
    <property type="nucleotide sequence ID" value="NZ_SIHI01000001.1"/>
</dbReference>
<protein>
    <recommendedName>
        <fullName evidence="4">Outer membrane protein beta-barrel domain-containing protein</fullName>
    </recommendedName>
</protein>
<organism evidence="2 3">
    <name type="scientific">Thalassoglobus neptunius</name>
    <dbReference type="NCBI Taxonomy" id="1938619"/>
    <lineage>
        <taxon>Bacteria</taxon>
        <taxon>Pseudomonadati</taxon>
        <taxon>Planctomycetota</taxon>
        <taxon>Planctomycetia</taxon>
        <taxon>Planctomycetales</taxon>
        <taxon>Planctomycetaceae</taxon>
        <taxon>Thalassoglobus</taxon>
    </lineage>
</organism>
<dbReference type="Proteomes" id="UP000317243">
    <property type="component" value="Unassembled WGS sequence"/>
</dbReference>
<dbReference type="AlphaFoldDB" id="A0A5C5X5P9"/>
<comment type="caution">
    <text evidence="2">The sequence shown here is derived from an EMBL/GenBank/DDBJ whole genome shotgun (WGS) entry which is preliminary data.</text>
</comment>
<dbReference type="EMBL" id="SIHI01000001">
    <property type="protein sequence ID" value="TWT58437.1"/>
    <property type="molecule type" value="Genomic_DNA"/>
</dbReference>
<accession>A0A5C5X5P9</accession>
<feature type="signal peptide" evidence="1">
    <location>
        <begin position="1"/>
        <end position="21"/>
    </location>
</feature>
<keyword evidence="3" id="KW-1185">Reference proteome</keyword>
<reference evidence="2 3" key="1">
    <citation type="submission" date="2019-02" db="EMBL/GenBank/DDBJ databases">
        <title>Deep-cultivation of Planctomycetes and their phenomic and genomic characterization uncovers novel biology.</title>
        <authorList>
            <person name="Wiegand S."/>
            <person name="Jogler M."/>
            <person name="Boedeker C."/>
            <person name="Pinto D."/>
            <person name="Vollmers J."/>
            <person name="Rivas-Marin E."/>
            <person name="Kohn T."/>
            <person name="Peeters S.H."/>
            <person name="Heuer A."/>
            <person name="Rast P."/>
            <person name="Oberbeckmann S."/>
            <person name="Bunk B."/>
            <person name="Jeske O."/>
            <person name="Meyerdierks A."/>
            <person name="Storesund J.E."/>
            <person name="Kallscheuer N."/>
            <person name="Luecker S."/>
            <person name="Lage O.M."/>
            <person name="Pohl T."/>
            <person name="Merkel B.J."/>
            <person name="Hornburger P."/>
            <person name="Mueller R.-W."/>
            <person name="Bruemmer F."/>
            <person name="Labrenz M."/>
            <person name="Spormann A.M."/>
            <person name="Op Den Camp H."/>
            <person name="Overmann J."/>
            <person name="Amann R."/>
            <person name="Jetten M.S.M."/>
            <person name="Mascher T."/>
            <person name="Medema M.H."/>
            <person name="Devos D.P."/>
            <person name="Kaster A.-K."/>
            <person name="Ovreas L."/>
            <person name="Rohde M."/>
            <person name="Galperin M.Y."/>
            <person name="Jogler C."/>
        </authorList>
    </citation>
    <scope>NUCLEOTIDE SEQUENCE [LARGE SCALE GENOMIC DNA]</scope>
    <source>
        <strain evidence="2 3">KOR42</strain>
    </source>
</reference>
<sequence length="390" mass="42524" precursor="true">MNSSVLLVLATSLTTAVPSFAANPFDEALNAPADFIIRGQDVTTSGPMYATGPLTVPPPGTTTFYPPETFGDPNAAVQGGMPQPYTSPGAPGYPTPITQDPWAGGMISPIAPSNGYGVFGPQPQQFGWNSRVDGTWLPSSGTSSPNVGDVEIWAIDIEEEYLTPGMPGDVWTFGPQFNYRSLQGPTADDPTRDLPGSFFRFGLDLALQRTGARGCTFEFGFTPAIATDLDTSLNSDSFQFDGRVVAYVPVSPQWQWVIGAAYWDRVDDIVIPYAGAVWTPNDLWEFRLLFPTTRASVFLGTPNGVPTWMYVEGEYHVESYQTELTIAGNTSDAKVQFSDYRLVGGFRWEAGWVTTFAEGGYAFNREVKYTSPGRDFDIDGQFIGRVGFRF</sequence>
<feature type="chain" id="PRO_5022954906" description="Outer membrane protein beta-barrel domain-containing protein" evidence="1">
    <location>
        <begin position="22"/>
        <end position="390"/>
    </location>
</feature>
<name>A0A5C5X5P9_9PLAN</name>
<evidence type="ECO:0000256" key="1">
    <source>
        <dbReference type="SAM" id="SignalP"/>
    </source>
</evidence>
<keyword evidence="1" id="KW-0732">Signal</keyword>
<evidence type="ECO:0000313" key="2">
    <source>
        <dbReference type="EMBL" id="TWT58437.1"/>
    </source>
</evidence>
<gene>
    <name evidence="2" type="ORF">KOR42_18110</name>
</gene>